<evidence type="ECO:0000256" key="1">
    <source>
        <dbReference type="SAM" id="MobiDB-lite"/>
    </source>
</evidence>
<dbReference type="EMBL" id="KZ806136">
    <property type="protein sequence ID" value="PVH90725.1"/>
    <property type="molecule type" value="Genomic_DNA"/>
</dbReference>
<accession>A0A2V1CYC1</accession>
<feature type="region of interest" description="Disordered" evidence="1">
    <location>
        <begin position="52"/>
        <end position="73"/>
    </location>
</feature>
<reference evidence="2 3" key="1">
    <citation type="journal article" date="2018" name="Sci. Rep.">
        <title>Comparative genomics provides insights into the lifestyle and reveals functional heterogeneity of dark septate endophytic fungi.</title>
        <authorList>
            <person name="Knapp D.G."/>
            <person name="Nemeth J.B."/>
            <person name="Barry K."/>
            <person name="Hainaut M."/>
            <person name="Henrissat B."/>
            <person name="Johnson J."/>
            <person name="Kuo A."/>
            <person name="Lim J.H.P."/>
            <person name="Lipzen A."/>
            <person name="Nolan M."/>
            <person name="Ohm R.A."/>
            <person name="Tamas L."/>
            <person name="Grigoriev I.V."/>
            <person name="Spatafora J.W."/>
            <person name="Nagy L.G."/>
            <person name="Kovacs G.M."/>
        </authorList>
    </citation>
    <scope>NUCLEOTIDE SEQUENCE [LARGE SCALE GENOMIC DNA]</scope>
    <source>
        <strain evidence="2 3">DSE2036</strain>
    </source>
</reference>
<dbReference type="Proteomes" id="UP000244855">
    <property type="component" value="Unassembled WGS sequence"/>
</dbReference>
<evidence type="ECO:0000313" key="3">
    <source>
        <dbReference type="Proteomes" id="UP000244855"/>
    </source>
</evidence>
<feature type="region of interest" description="Disordered" evidence="1">
    <location>
        <begin position="1"/>
        <end position="38"/>
    </location>
</feature>
<keyword evidence="3" id="KW-1185">Reference proteome</keyword>
<dbReference type="AlphaFoldDB" id="A0A2V1CYC1"/>
<evidence type="ECO:0000313" key="2">
    <source>
        <dbReference type="EMBL" id="PVH90725.1"/>
    </source>
</evidence>
<name>A0A2V1CYC1_9PLEO</name>
<organism evidence="2 3">
    <name type="scientific">Periconia macrospinosa</name>
    <dbReference type="NCBI Taxonomy" id="97972"/>
    <lineage>
        <taxon>Eukaryota</taxon>
        <taxon>Fungi</taxon>
        <taxon>Dikarya</taxon>
        <taxon>Ascomycota</taxon>
        <taxon>Pezizomycotina</taxon>
        <taxon>Dothideomycetes</taxon>
        <taxon>Pleosporomycetidae</taxon>
        <taxon>Pleosporales</taxon>
        <taxon>Massarineae</taxon>
        <taxon>Periconiaceae</taxon>
        <taxon>Periconia</taxon>
    </lineage>
</organism>
<sequence>LTVQPIAPPPPSYSHTPIRKTLLPTPPNIDTALPRPSDTVRVRCSPIGCISPAAPHTNNNLKTSRIQSCPPPS</sequence>
<proteinExistence type="predicted"/>
<feature type="compositionally biased region" description="Pro residues" evidence="1">
    <location>
        <begin position="1"/>
        <end position="12"/>
    </location>
</feature>
<gene>
    <name evidence="2" type="ORF">DM02DRAFT_413464</name>
</gene>
<protein>
    <submittedName>
        <fullName evidence="2">Uncharacterized protein</fullName>
    </submittedName>
</protein>
<feature type="non-terminal residue" evidence="2">
    <location>
        <position position="1"/>
    </location>
</feature>
<feature type="compositionally biased region" description="Polar residues" evidence="1">
    <location>
        <begin position="56"/>
        <end position="67"/>
    </location>
</feature>